<dbReference type="Pfam" id="PF00072">
    <property type="entry name" value="Response_reg"/>
    <property type="match status" value="1"/>
</dbReference>
<dbReference type="SMART" id="SM00448">
    <property type="entry name" value="REC"/>
    <property type="match status" value="1"/>
</dbReference>
<dbReference type="InterPro" id="IPR039420">
    <property type="entry name" value="WalR-like"/>
</dbReference>
<dbReference type="SMART" id="SM00421">
    <property type="entry name" value="HTH_LUXR"/>
    <property type="match status" value="1"/>
</dbReference>
<keyword evidence="3" id="KW-0238">DNA-binding</keyword>
<evidence type="ECO:0000256" key="5">
    <source>
        <dbReference type="PROSITE-ProRule" id="PRU00169"/>
    </source>
</evidence>
<dbReference type="EMBL" id="CP015136">
    <property type="protein sequence ID" value="AMY11808.1"/>
    <property type="molecule type" value="Genomic_DNA"/>
</dbReference>
<dbReference type="Pfam" id="PF00196">
    <property type="entry name" value="GerE"/>
    <property type="match status" value="1"/>
</dbReference>
<keyword evidence="9" id="KW-1185">Reference proteome</keyword>
<evidence type="ECO:0000313" key="8">
    <source>
        <dbReference type="EMBL" id="AMY11808.1"/>
    </source>
</evidence>
<evidence type="ECO:0000256" key="1">
    <source>
        <dbReference type="ARBA" id="ARBA00022553"/>
    </source>
</evidence>
<evidence type="ECO:0000313" key="9">
    <source>
        <dbReference type="Proteomes" id="UP000076079"/>
    </source>
</evidence>
<dbReference type="InterPro" id="IPR011006">
    <property type="entry name" value="CheY-like_superfamily"/>
</dbReference>
<dbReference type="PANTHER" id="PTHR43214:SF41">
    <property type="entry name" value="NITRATE_NITRITE RESPONSE REGULATOR PROTEIN NARP"/>
    <property type="match status" value="1"/>
</dbReference>
<keyword evidence="1 5" id="KW-0597">Phosphoprotein</keyword>
<evidence type="ECO:0000259" key="6">
    <source>
        <dbReference type="PROSITE" id="PS50043"/>
    </source>
</evidence>
<dbReference type="Proteomes" id="UP000076079">
    <property type="component" value="Chromosome"/>
</dbReference>
<feature type="modified residue" description="4-aspartylphosphate" evidence="5">
    <location>
        <position position="57"/>
    </location>
</feature>
<name>A0A143PUF1_LUTPR</name>
<dbReference type="GO" id="GO:0003677">
    <property type="term" value="F:DNA binding"/>
    <property type="evidence" value="ECO:0007669"/>
    <property type="project" value="UniProtKB-KW"/>
</dbReference>
<evidence type="ECO:0000256" key="3">
    <source>
        <dbReference type="ARBA" id="ARBA00023125"/>
    </source>
</evidence>
<dbReference type="KEGG" id="abac:LuPra_05073"/>
<dbReference type="OrthoDB" id="9780153at2"/>
<dbReference type="CDD" id="cd17535">
    <property type="entry name" value="REC_NarL-like"/>
    <property type="match status" value="1"/>
</dbReference>
<dbReference type="Gene3D" id="3.40.50.2300">
    <property type="match status" value="1"/>
</dbReference>
<keyword evidence="4" id="KW-0804">Transcription</keyword>
<protein>
    <submittedName>
        <fullName evidence="8">Nitrogen regulation protein C</fullName>
    </submittedName>
</protein>
<dbReference type="AlphaFoldDB" id="A0A143PUF1"/>
<dbReference type="InterPro" id="IPR016032">
    <property type="entry name" value="Sig_transdc_resp-reg_C-effctor"/>
</dbReference>
<organism evidence="8 9">
    <name type="scientific">Luteitalea pratensis</name>
    <dbReference type="NCBI Taxonomy" id="1855912"/>
    <lineage>
        <taxon>Bacteria</taxon>
        <taxon>Pseudomonadati</taxon>
        <taxon>Acidobacteriota</taxon>
        <taxon>Vicinamibacteria</taxon>
        <taxon>Vicinamibacterales</taxon>
        <taxon>Vicinamibacteraceae</taxon>
        <taxon>Luteitalea</taxon>
    </lineage>
</organism>
<reference evidence="9" key="2">
    <citation type="submission" date="2016-04" db="EMBL/GenBank/DDBJ databases">
        <title>First Complete Genome Sequence of a Subdivision 6 Acidobacterium.</title>
        <authorList>
            <person name="Huang S."/>
            <person name="Vieira S."/>
            <person name="Bunk B."/>
            <person name="Riedel T."/>
            <person name="Sproeer C."/>
            <person name="Overmann J."/>
        </authorList>
    </citation>
    <scope>NUCLEOTIDE SEQUENCE [LARGE SCALE GENOMIC DNA]</scope>
    <source>
        <strain evidence="9">DSM 100886 HEG_-6_39</strain>
    </source>
</reference>
<dbReference type="RefSeq" id="WP_157899646.1">
    <property type="nucleotide sequence ID" value="NZ_CP015136.1"/>
</dbReference>
<accession>A0A143PUF1</accession>
<dbReference type="GO" id="GO:0006355">
    <property type="term" value="P:regulation of DNA-templated transcription"/>
    <property type="evidence" value="ECO:0007669"/>
    <property type="project" value="InterPro"/>
</dbReference>
<dbReference type="PRINTS" id="PR00038">
    <property type="entry name" value="HTHLUXR"/>
</dbReference>
<dbReference type="PROSITE" id="PS50110">
    <property type="entry name" value="RESPONSE_REGULATORY"/>
    <property type="match status" value="1"/>
</dbReference>
<dbReference type="InterPro" id="IPR001789">
    <property type="entry name" value="Sig_transdc_resp-reg_receiver"/>
</dbReference>
<reference evidence="8 9" key="1">
    <citation type="journal article" date="2016" name="Genome Announc.">
        <title>First Complete Genome Sequence of a Subdivision 6 Acidobacterium Strain.</title>
        <authorList>
            <person name="Huang S."/>
            <person name="Vieira S."/>
            <person name="Bunk B."/>
            <person name="Riedel T."/>
            <person name="Sproer C."/>
            <person name="Overmann J."/>
        </authorList>
    </citation>
    <scope>NUCLEOTIDE SEQUENCE [LARGE SCALE GENOMIC DNA]</scope>
    <source>
        <strain evidence="9">DSM 100886 HEG_-6_39</strain>
    </source>
</reference>
<dbReference type="InterPro" id="IPR000792">
    <property type="entry name" value="Tscrpt_reg_LuxR_C"/>
</dbReference>
<evidence type="ECO:0000259" key="7">
    <source>
        <dbReference type="PROSITE" id="PS50110"/>
    </source>
</evidence>
<gene>
    <name evidence="8" type="primary">nreC</name>
    <name evidence="8" type="ORF">LuPra_05073</name>
</gene>
<dbReference type="PANTHER" id="PTHR43214">
    <property type="entry name" value="TWO-COMPONENT RESPONSE REGULATOR"/>
    <property type="match status" value="1"/>
</dbReference>
<feature type="domain" description="HTH luxR-type" evidence="6">
    <location>
        <begin position="148"/>
        <end position="213"/>
    </location>
</feature>
<dbReference type="GO" id="GO:0000160">
    <property type="term" value="P:phosphorelay signal transduction system"/>
    <property type="evidence" value="ECO:0007669"/>
    <property type="project" value="InterPro"/>
</dbReference>
<keyword evidence="2" id="KW-0805">Transcription regulation</keyword>
<dbReference type="STRING" id="1855912.LuPra_05073"/>
<dbReference type="SUPFAM" id="SSF52172">
    <property type="entry name" value="CheY-like"/>
    <property type="match status" value="1"/>
</dbReference>
<evidence type="ECO:0000256" key="2">
    <source>
        <dbReference type="ARBA" id="ARBA00023015"/>
    </source>
</evidence>
<dbReference type="PROSITE" id="PS50043">
    <property type="entry name" value="HTH_LUXR_2"/>
    <property type="match status" value="1"/>
</dbReference>
<dbReference type="InterPro" id="IPR058245">
    <property type="entry name" value="NreC/VraR/RcsB-like_REC"/>
</dbReference>
<sequence length="231" mass="24956">MNQPLRIVLVEDHATVRAGLRLLIDSQPDLAVVGEASNGDDAIRCAQRDGVDVVIMDLSMPGTSGLFAARALRESRPAVKVVVLTRHADQTYLQELLRAGVSGYVLKQSPHDELLHAIRAAAGGGQYIDSALMRHVAAPFLSSGQRQRQPGAASVTDRELTVLRLSAQGHSNKEIAQQLDVVVKTVEVHKANGMRKLRLHGRIELLQFAVLQGWLGDSYQHDTAGITGPLG</sequence>
<evidence type="ECO:0000256" key="4">
    <source>
        <dbReference type="ARBA" id="ARBA00023163"/>
    </source>
</evidence>
<dbReference type="SUPFAM" id="SSF46894">
    <property type="entry name" value="C-terminal effector domain of the bipartite response regulators"/>
    <property type="match status" value="1"/>
</dbReference>
<feature type="domain" description="Response regulatory" evidence="7">
    <location>
        <begin position="6"/>
        <end position="122"/>
    </location>
</feature>
<dbReference type="CDD" id="cd06170">
    <property type="entry name" value="LuxR_C_like"/>
    <property type="match status" value="1"/>
</dbReference>
<proteinExistence type="predicted"/>